<proteinExistence type="predicted"/>
<dbReference type="Proteomes" id="UP000240883">
    <property type="component" value="Unassembled WGS sequence"/>
</dbReference>
<dbReference type="OrthoDB" id="429813at2759"/>
<dbReference type="InterPro" id="IPR042099">
    <property type="entry name" value="ANL_N_sf"/>
</dbReference>
<keyword evidence="2" id="KW-1185">Reference proteome</keyword>
<protein>
    <recommendedName>
        <fullName evidence="3">Acetyl-CoA synthetase-like protein</fullName>
    </recommendedName>
</protein>
<evidence type="ECO:0000313" key="1">
    <source>
        <dbReference type="EMBL" id="PSN59018.1"/>
    </source>
</evidence>
<dbReference type="Gene3D" id="3.40.50.12780">
    <property type="entry name" value="N-terminal domain of ligase-like"/>
    <property type="match status" value="1"/>
</dbReference>
<organism evidence="1 2">
    <name type="scientific">Corynespora cassiicola Philippines</name>
    <dbReference type="NCBI Taxonomy" id="1448308"/>
    <lineage>
        <taxon>Eukaryota</taxon>
        <taxon>Fungi</taxon>
        <taxon>Dikarya</taxon>
        <taxon>Ascomycota</taxon>
        <taxon>Pezizomycotina</taxon>
        <taxon>Dothideomycetes</taxon>
        <taxon>Pleosporomycetidae</taxon>
        <taxon>Pleosporales</taxon>
        <taxon>Corynesporascaceae</taxon>
        <taxon>Corynespora</taxon>
    </lineage>
</organism>
<gene>
    <name evidence="1" type="ORF">BS50DRAFT_288659</name>
</gene>
<name>A0A2T2N1V3_CORCC</name>
<dbReference type="STRING" id="1448308.A0A2T2N1V3"/>
<reference evidence="1 2" key="1">
    <citation type="journal article" date="2018" name="Front. Microbiol.">
        <title>Genome-Wide Analysis of Corynespora cassiicola Leaf Fall Disease Putative Effectors.</title>
        <authorList>
            <person name="Lopez D."/>
            <person name="Ribeiro S."/>
            <person name="Label P."/>
            <person name="Fumanal B."/>
            <person name="Venisse J.S."/>
            <person name="Kohler A."/>
            <person name="de Oliveira R.R."/>
            <person name="Labutti K."/>
            <person name="Lipzen A."/>
            <person name="Lail K."/>
            <person name="Bauer D."/>
            <person name="Ohm R.A."/>
            <person name="Barry K.W."/>
            <person name="Spatafora J."/>
            <person name="Grigoriev I.V."/>
            <person name="Martin F.M."/>
            <person name="Pujade-Renaud V."/>
        </authorList>
    </citation>
    <scope>NUCLEOTIDE SEQUENCE [LARGE SCALE GENOMIC DNA]</scope>
    <source>
        <strain evidence="1 2">Philippines</strain>
    </source>
</reference>
<dbReference type="SUPFAM" id="SSF56801">
    <property type="entry name" value="Acetyl-CoA synthetase-like"/>
    <property type="match status" value="1"/>
</dbReference>
<sequence>MPLASRLSTPATSHGYLPPTITLSGTGITAVPHQSPPLNIQNKPYGRRLIPQIMDELAAFHPERTVISLSEISDGSLEFRDISARAFAEAVDKMAWWLYEKVGQTSFVQPLGYIGPYDLRHILITYACVKLGYAALYLSPKNNVGRALSVLKATNCRAWAKATKAPMVPLVEDILQRRPMKLLELPPLDQLLYARQTRPFPYPKTFDAAMSEPFCYLHT</sequence>
<dbReference type="AlphaFoldDB" id="A0A2T2N1V3"/>
<dbReference type="EMBL" id="KZ678171">
    <property type="protein sequence ID" value="PSN59018.1"/>
    <property type="molecule type" value="Genomic_DNA"/>
</dbReference>
<evidence type="ECO:0000313" key="2">
    <source>
        <dbReference type="Proteomes" id="UP000240883"/>
    </source>
</evidence>
<accession>A0A2T2N1V3</accession>
<evidence type="ECO:0008006" key="3">
    <source>
        <dbReference type="Google" id="ProtNLM"/>
    </source>
</evidence>